<evidence type="ECO:0000256" key="1">
    <source>
        <dbReference type="ARBA" id="ARBA00001946"/>
    </source>
</evidence>
<evidence type="ECO:0000256" key="6">
    <source>
        <dbReference type="ARBA" id="ARBA00022842"/>
    </source>
</evidence>
<comment type="similarity">
    <text evidence="3 9">Belongs to the FPP/GGPP synthase family.</text>
</comment>
<dbReference type="Gramene" id="Kaladp0840s0029.1.v1.1">
    <property type="protein sequence ID" value="Kaladp0840s0029.1.v1.1"/>
    <property type="gene ID" value="Kaladp0840s0029.v1.1"/>
</dbReference>
<dbReference type="Proteomes" id="UP000594263">
    <property type="component" value="Unplaced"/>
</dbReference>
<dbReference type="GO" id="GO:0005739">
    <property type="term" value="C:mitochondrion"/>
    <property type="evidence" value="ECO:0007669"/>
    <property type="project" value="UniProtKB-SubCell"/>
</dbReference>
<dbReference type="GO" id="GO:0008299">
    <property type="term" value="P:isoprenoid biosynthetic process"/>
    <property type="evidence" value="ECO:0007669"/>
    <property type="project" value="UniProtKB-KW"/>
</dbReference>
<evidence type="ECO:0008006" key="12">
    <source>
        <dbReference type="Google" id="ProtNLM"/>
    </source>
</evidence>
<dbReference type="Gene3D" id="1.10.600.10">
    <property type="entry name" value="Farnesyl Diphosphate Synthase"/>
    <property type="match status" value="1"/>
</dbReference>
<proteinExistence type="inferred from homology"/>
<dbReference type="PROSITE" id="PS00723">
    <property type="entry name" value="POLYPRENYL_SYNTHASE_1"/>
    <property type="match status" value="1"/>
</dbReference>
<dbReference type="InterPro" id="IPR033749">
    <property type="entry name" value="Polyprenyl_synt_CS"/>
</dbReference>
<accession>A0A7N0VHQ8</accession>
<comment type="cofactor">
    <cofactor evidence="1">
        <name>Mg(2+)</name>
        <dbReference type="ChEBI" id="CHEBI:18420"/>
    </cofactor>
</comment>
<dbReference type="PANTHER" id="PTHR12001">
    <property type="entry name" value="GERANYLGERANYL PYROPHOSPHATE SYNTHASE"/>
    <property type="match status" value="1"/>
</dbReference>
<keyword evidence="11" id="KW-1185">Reference proteome</keyword>
<name>A0A7N0VHQ8_KALFE</name>
<dbReference type="EnsemblPlants" id="Kaladp0840s0029.1.v1.1">
    <property type="protein sequence ID" value="Kaladp0840s0029.1.v1.1"/>
    <property type="gene ID" value="Kaladp0840s0029.v1.1"/>
</dbReference>
<dbReference type="InterPro" id="IPR008949">
    <property type="entry name" value="Isoprenoid_synthase_dom_sf"/>
</dbReference>
<keyword evidence="7" id="KW-0496">Mitochondrion</keyword>
<keyword evidence="4 9" id="KW-0808">Transferase</keyword>
<dbReference type="FunFam" id="1.10.600.10:FF:000015">
    <property type="entry name" value="Solanesyl diphosphate synthase 3, chloroplastic/mitochondrial"/>
    <property type="match status" value="1"/>
</dbReference>
<keyword evidence="6" id="KW-0460">Magnesium</keyword>
<dbReference type="GO" id="GO:1990234">
    <property type="term" value="C:transferase complex"/>
    <property type="evidence" value="ECO:0007669"/>
    <property type="project" value="TreeGrafter"/>
</dbReference>
<dbReference type="SFLD" id="SFLDS00005">
    <property type="entry name" value="Isoprenoid_Synthase_Type_I"/>
    <property type="match status" value="1"/>
</dbReference>
<evidence type="ECO:0000313" key="10">
    <source>
        <dbReference type="EnsemblPlants" id="Kaladp0840s0029.1.v1.1"/>
    </source>
</evidence>
<evidence type="ECO:0000256" key="8">
    <source>
        <dbReference type="ARBA" id="ARBA00023229"/>
    </source>
</evidence>
<protein>
    <recommendedName>
        <fullName evidence="12">Geranyl diphosphate synthase</fullName>
    </recommendedName>
</protein>
<evidence type="ECO:0000256" key="3">
    <source>
        <dbReference type="ARBA" id="ARBA00006706"/>
    </source>
</evidence>
<dbReference type="AlphaFoldDB" id="A0A7N0VHQ8"/>
<evidence type="ECO:0000256" key="2">
    <source>
        <dbReference type="ARBA" id="ARBA00004173"/>
    </source>
</evidence>
<dbReference type="SUPFAM" id="SSF48576">
    <property type="entry name" value="Terpenoid synthases"/>
    <property type="match status" value="1"/>
</dbReference>
<dbReference type="OMA" id="PFINTIG"/>
<evidence type="ECO:0000256" key="9">
    <source>
        <dbReference type="RuleBase" id="RU004466"/>
    </source>
</evidence>
<dbReference type="GO" id="GO:0004659">
    <property type="term" value="F:prenyltransferase activity"/>
    <property type="evidence" value="ECO:0007669"/>
    <property type="project" value="InterPro"/>
</dbReference>
<dbReference type="PANTHER" id="PTHR12001:SF69">
    <property type="entry name" value="ALL TRANS-POLYPRENYL-DIPHOSPHATE SYNTHASE PDSS1"/>
    <property type="match status" value="1"/>
</dbReference>
<dbReference type="GO" id="GO:0046872">
    <property type="term" value="F:metal ion binding"/>
    <property type="evidence" value="ECO:0007669"/>
    <property type="project" value="UniProtKB-KW"/>
</dbReference>
<comment type="subcellular location">
    <subcellularLocation>
        <location evidence="2">Mitochondrion</location>
    </subcellularLocation>
</comment>
<dbReference type="Pfam" id="PF00348">
    <property type="entry name" value="polyprenyl_synt"/>
    <property type="match status" value="1"/>
</dbReference>
<evidence type="ECO:0000313" key="11">
    <source>
        <dbReference type="Proteomes" id="UP000594263"/>
    </source>
</evidence>
<dbReference type="InterPro" id="IPR000092">
    <property type="entry name" value="Polyprenyl_synt"/>
</dbReference>
<reference evidence="10" key="1">
    <citation type="submission" date="2021-01" db="UniProtKB">
        <authorList>
            <consortium name="EnsemblPlants"/>
        </authorList>
    </citation>
    <scope>IDENTIFICATION</scope>
</reference>
<dbReference type="GO" id="GO:0006744">
    <property type="term" value="P:ubiquinone biosynthetic process"/>
    <property type="evidence" value="ECO:0007669"/>
    <property type="project" value="TreeGrafter"/>
</dbReference>
<keyword evidence="5" id="KW-0479">Metal-binding</keyword>
<dbReference type="CDD" id="cd00685">
    <property type="entry name" value="Trans_IPPS_HT"/>
    <property type="match status" value="1"/>
</dbReference>
<organism evidence="10 11">
    <name type="scientific">Kalanchoe fedtschenkoi</name>
    <name type="common">Lavender scallops</name>
    <name type="synonym">South American air plant</name>
    <dbReference type="NCBI Taxonomy" id="63787"/>
    <lineage>
        <taxon>Eukaryota</taxon>
        <taxon>Viridiplantae</taxon>
        <taxon>Streptophyta</taxon>
        <taxon>Embryophyta</taxon>
        <taxon>Tracheophyta</taxon>
        <taxon>Spermatophyta</taxon>
        <taxon>Magnoliopsida</taxon>
        <taxon>eudicotyledons</taxon>
        <taxon>Gunneridae</taxon>
        <taxon>Pentapetalae</taxon>
        <taxon>Saxifragales</taxon>
        <taxon>Crassulaceae</taxon>
        <taxon>Kalanchoe</taxon>
    </lineage>
</organism>
<dbReference type="PROSITE" id="PS00444">
    <property type="entry name" value="POLYPRENYL_SYNTHASE_2"/>
    <property type="match status" value="1"/>
</dbReference>
<evidence type="ECO:0000256" key="4">
    <source>
        <dbReference type="ARBA" id="ARBA00022679"/>
    </source>
</evidence>
<keyword evidence="8" id="KW-0414">Isoprene biosynthesis</keyword>
<sequence length="411" mass="45204">MQFYRALSRLSRNAFARRPLLPPPPPPHRIPPPFTKVLGFSEFYDGGSSSNYGIRHQHHNSSPIVEERLDPFSLVADELLVLANRLRDMVVAEVPKLASAAEYFFKFGVEGKRFRPTILLLMANALNVPMPRSVSGIHDEGDSLSLELRTRQQCIAEITEMIHVASLLHDDVLDDADTRRGVGSLNFVMGNKLAVLAGDFLLSRACVALASLKNTEVVSLLATVVEHLVTGETMQMTTSSEQRVSMEYYMQKTYYKTASLISNSCKAIALLAGQTADVATLAFDYGKNLGLAFQLIDDVLDFTGTSASLGKGSLSDIRHGIVTAPILFAIEEFPQLRSVVDKGFEDPANVEIALDYLGKSRGIQRARELASKHANLAAAAIDSLPESDDEDVLRSRRALVDLTQRVIMRTK</sequence>
<evidence type="ECO:0000256" key="5">
    <source>
        <dbReference type="ARBA" id="ARBA00022723"/>
    </source>
</evidence>
<evidence type="ECO:0000256" key="7">
    <source>
        <dbReference type="ARBA" id="ARBA00023128"/>
    </source>
</evidence>